<dbReference type="InterPro" id="IPR003481">
    <property type="entry name" value="FliD_N"/>
</dbReference>
<evidence type="ECO:0000313" key="9">
    <source>
        <dbReference type="Proteomes" id="UP000013378"/>
    </source>
</evidence>
<feature type="domain" description="Flagellar hook-associated protein 2 N-terminal" evidence="6">
    <location>
        <begin position="11"/>
        <end position="121"/>
    </location>
</feature>
<comment type="subcellular location">
    <subcellularLocation>
        <location evidence="5">Secreted</location>
    </subcellularLocation>
    <subcellularLocation>
        <location evidence="5">Bacterial flagellum</location>
    </subcellularLocation>
</comment>
<sequence>MSDMRIGGLASGMDIDQIVSDLVKAEKTKVDKLEQEKQLQVWKQEMYNDLNKEFANFILDTKKDFGLATTTSSGTLLNKSINSLDWIKGATSSDETIATVDANTSAVRGSYEVNVQQLASSVYIASENSLNSNEDKTSLATQFNFLNSGDTVTFTITNGDGDTVTIDDVAENLTMDEIVSQINSANIGITAIYDEDIDRFFLQTDDTGKNAEISIEETGVNFMGNLGLVATYYDYTNPDDLIGTKTTAAVAVDGTTYQGADSVIDFAGAKNINNSSNQFTINGINFNLKATGTFTTQVSTDTDAVIEKISNFVEAYNELVDEVGGKLSEERYRDYQPLTEEQKEAMSEEEIELWEEKAKSGLLRNDMIISNVIQRVRSGFYEDVEGVTGSFDHLTEIGITTQKYSSGTVGGKLQIDEEKLREAIEQDVDGVVELLFKQPDSSITDEDEKRANSGLITRLYDDLIDGMKDVINKAGPGDDANLYRNVESTMLLDFVTEHGSISTLDEQIMDLEEEIEDMNDYLIQVEDRYWDQFTAMEKAIAQMNQQSAWLMSQFGGGMMA</sequence>
<dbReference type="eggNOG" id="COG1345">
    <property type="taxonomic scope" value="Bacteria"/>
</dbReference>
<dbReference type="PATRIC" id="fig|1304284.3.peg.1550"/>
<keyword evidence="8" id="KW-0282">Flagellum</keyword>
<evidence type="ECO:0000259" key="6">
    <source>
        <dbReference type="Pfam" id="PF02465"/>
    </source>
</evidence>
<dbReference type="GO" id="GO:0009421">
    <property type="term" value="C:bacterial-type flagellum filament cap"/>
    <property type="evidence" value="ECO:0007669"/>
    <property type="project" value="InterPro"/>
</dbReference>
<evidence type="ECO:0000256" key="2">
    <source>
        <dbReference type="ARBA" id="ARBA00011255"/>
    </source>
</evidence>
<proteinExistence type="inferred from homology"/>
<dbReference type="RefSeq" id="WP_006313682.1">
    <property type="nucleotide sequence ID" value="NZ_ARZA01000181.1"/>
</dbReference>
<dbReference type="InterPro" id="IPR040026">
    <property type="entry name" value="FliD"/>
</dbReference>
<dbReference type="GO" id="GO:0071973">
    <property type="term" value="P:bacterial-type flagellum-dependent cell motility"/>
    <property type="evidence" value="ECO:0007669"/>
    <property type="project" value="TreeGrafter"/>
</dbReference>
<gene>
    <name evidence="8" type="ORF">L21TH_1581</name>
</gene>
<evidence type="ECO:0000259" key="7">
    <source>
        <dbReference type="Pfam" id="PF07195"/>
    </source>
</evidence>
<evidence type="ECO:0000256" key="1">
    <source>
        <dbReference type="ARBA" id="ARBA00009764"/>
    </source>
</evidence>
<comment type="function">
    <text evidence="5">Required for morphogenesis and for the elongation of the flagellar filament by facilitating polymerization of the flagellin monomers at the tip of growing filament. Forms a capping structure, which prevents flagellin subunits (transported through the central channel of the flagellum) from leaking out without polymerization at the distal end.</text>
</comment>
<dbReference type="EMBL" id="ARZA01000181">
    <property type="protein sequence ID" value="EOD00377.1"/>
    <property type="molecule type" value="Genomic_DNA"/>
</dbReference>
<feature type="coiled-coil region" evidence="5">
    <location>
        <begin position="501"/>
        <end position="528"/>
    </location>
</feature>
<name>R1AUR1_9FIRM</name>
<dbReference type="GO" id="GO:0005576">
    <property type="term" value="C:extracellular region"/>
    <property type="evidence" value="ECO:0007669"/>
    <property type="project" value="UniProtKB-SubCell"/>
</dbReference>
<keyword evidence="5" id="KW-0964">Secreted</keyword>
<keyword evidence="8" id="KW-0969">Cilium</keyword>
<dbReference type="Pfam" id="PF07195">
    <property type="entry name" value="FliD_C"/>
    <property type="match status" value="1"/>
</dbReference>
<protein>
    <recommendedName>
        <fullName evidence="5">Flagellar hook-associated protein 2</fullName>
        <shortName evidence="5">HAP2</shortName>
    </recommendedName>
    <alternativeName>
        <fullName evidence="5">Flagellar cap protein</fullName>
    </alternativeName>
</protein>
<reference evidence="8 9" key="1">
    <citation type="journal article" date="2015" name="Geomicrobiol. J.">
        <title>Caldisalinibacter kiritimatiensis gen. nov., sp. nov., a moderately thermohalophilic thiosulfate-reducing bacterium from a hypersaline microbial mat.</title>
        <authorList>
            <person name="Ben Hania W."/>
            <person name="Joseph M."/>
            <person name="Fiebig A."/>
            <person name="Bunk B."/>
            <person name="Klenk H.-P."/>
            <person name="Fardeau M.-L."/>
            <person name="Spring S."/>
        </authorList>
    </citation>
    <scope>NUCLEOTIDE SEQUENCE [LARGE SCALE GENOMIC DNA]</scope>
    <source>
        <strain evidence="8 9">L21-TH-D2</strain>
    </source>
</reference>
<feature type="domain" description="Flagellar hook-associated protein 2 C-terminal" evidence="7">
    <location>
        <begin position="259"/>
        <end position="545"/>
    </location>
</feature>
<keyword evidence="4 5" id="KW-0975">Bacterial flagellum</keyword>
<dbReference type="PANTHER" id="PTHR30288:SF0">
    <property type="entry name" value="FLAGELLAR HOOK-ASSOCIATED PROTEIN 2"/>
    <property type="match status" value="1"/>
</dbReference>
<dbReference type="STRING" id="1304284.L21TH_1581"/>
<dbReference type="PANTHER" id="PTHR30288">
    <property type="entry name" value="FLAGELLAR CAP/ASSEMBLY PROTEIN FLID"/>
    <property type="match status" value="1"/>
</dbReference>
<dbReference type="AlphaFoldDB" id="R1AUR1"/>
<accession>R1AUR1</accession>
<dbReference type="Proteomes" id="UP000013378">
    <property type="component" value="Unassembled WGS sequence"/>
</dbReference>
<dbReference type="Pfam" id="PF07196">
    <property type="entry name" value="Flagellin_IN"/>
    <property type="match status" value="1"/>
</dbReference>
<comment type="similarity">
    <text evidence="1 5">Belongs to the FliD family.</text>
</comment>
<organism evidence="8 9">
    <name type="scientific">Caldisalinibacter kiritimatiensis</name>
    <dbReference type="NCBI Taxonomy" id="1304284"/>
    <lineage>
        <taxon>Bacteria</taxon>
        <taxon>Bacillati</taxon>
        <taxon>Bacillota</taxon>
        <taxon>Tissierellia</taxon>
        <taxon>Tissierellales</taxon>
        <taxon>Thermohalobacteraceae</taxon>
        <taxon>Caldisalinibacter</taxon>
    </lineage>
</organism>
<dbReference type="GO" id="GO:0009424">
    <property type="term" value="C:bacterial-type flagellum hook"/>
    <property type="evidence" value="ECO:0007669"/>
    <property type="project" value="UniProtKB-UniRule"/>
</dbReference>
<comment type="caution">
    <text evidence="8">The sequence shown here is derived from an EMBL/GenBank/DDBJ whole genome shotgun (WGS) entry which is preliminary data.</text>
</comment>
<keyword evidence="3 5" id="KW-0175">Coiled coil</keyword>
<dbReference type="InterPro" id="IPR010810">
    <property type="entry name" value="Flagellin_hook_IN_motif"/>
</dbReference>
<comment type="subunit">
    <text evidence="2 5">Homopentamer.</text>
</comment>
<evidence type="ECO:0000256" key="4">
    <source>
        <dbReference type="ARBA" id="ARBA00023143"/>
    </source>
</evidence>
<evidence type="ECO:0000313" key="8">
    <source>
        <dbReference type="EMBL" id="EOD00377.1"/>
    </source>
</evidence>
<keyword evidence="8" id="KW-0966">Cell projection</keyword>
<evidence type="ECO:0000256" key="3">
    <source>
        <dbReference type="ARBA" id="ARBA00023054"/>
    </source>
</evidence>
<keyword evidence="9" id="KW-1185">Reference proteome</keyword>
<dbReference type="InterPro" id="IPR010809">
    <property type="entry name" value="FliD_C"/>
</dbReference>
<dbReference type="Pfam" id="PF02465">
    <property type="entry name" value="FliD_N"/>
    <property type="match status" value="1"/>
</dbReference>
<dbReference type="OrthoDB" id="9776025at2"/>
<evidence type="ECO:0000256" key="5">
    <source>
        <dbReference type="RuleBase" id="RU362066"/>
    </source>
</evidence>
<dbReference type="GO" id="GO:0007155">
    <property type="term" value="P:cell adhesion"/>
    <property type="evidence" value="ECO:0007669"/>
    <property type="project" value="InterPro"/>
</dbReference>